<feature type="region of interest" description="Disordered" evidence="2">
    <location>
        <begin position="258"/>
        <end position="280"/>
    </location>
</feature>
<evidence type="ECO:0000313" key="3">
    <source>
        <dbReference type="EMBL" id="QHT68256.1"/>
    </source>
</evidence>
<organism evidence="3 4">
    <name type="scientific">Rhodocytophaga rosea</name>
    <dbReference type="NCBI Taxonomy" id="2704465"/>
    <lineage>
        <taxon>Bacteria</taxon>
        <taxon>Pseudomonadati</taxon>
        <taxon>Bacteroidota</taxon>
        <taxon>Cytophagia</taxon>
        <taxon>Cytophagales</taxon>
        <taxon>Rhodocytophagaceae</taxon>
        <taxon>Rhodocytophaga</taxon>
    </lineage>
</organism>
<dbReference type="RefSeq" id="WP_162444271.1">
    <property type="nucleotide sequence ID" value="NZ_CP048222.1"/>
</dbReference>
<evidence type="ECO:0000256" key="1">
    <source>
        <dbReference type="PROSITE-ProRule" id="PRU00339"/>
    </source>
</evidence>
<evidence type="ECO:0000256" key="2">
    <source>
        <dbReference type="SAM" id="MobiDB-lite"/>
    </source>
</evidence>
<sequence>MKRNLYILLCLYLIPLFESFGQVHPFHSTFEQQAFTFTDSVSHENLLALFLASNTSADEKQFAQINKQAEDLYLLLKQEKQQIKSERRYLKWVFDQVKNEFFHEYEMYPAFYRTFTQKTYNCLSGTALYALFLQKLGYTVDIHETALHAYLLVKINKRQFLMDATDPENGFISDLIMIKQREQMYRQNEQAKNQPAFNRNIQLIELAGLQYYNEAMLQYNKQNYKESAQLLEKAIRLYPRSERIAILQTSAINLVASTSNKKDNRRKNVVNPASAGLSNK</sequence>
<proteinExistence type="predicted"/>
<dbReference type="KEGG" id="rhoz:GXP67_17220"/>
<dbReference type="Proteomes" id="UP000480178">
    <property type="component" value="Chromosome"/>
</dbReference>
<dbReference type="InterPro" id="IPR019734">
    <property type="entry name" value="TPR_rpt"/>
</dbReference>
<reference evidence="3 4" key="1">
    <citation type="submission" date="2020-01" db="EMBL/GenBank/DDBJ databases">
        <authorList>
            <person name="Kim M.K."/>
        </authorList>
    </citation>
    <scope>NUCLEOTIDE SEQUENCE [LARGE SCALE GENOMIC DNA]</scope>
    <source>
        <strain evidence="3 4">172606-1</strain>
    </source>
</reference>
<keyword evidence="4" id="KW-1185">Reference proteome</keyword>
<dbReference type="AlphaFoldDB" id="A0A6C0GJP2"/>
<accession>A0A6C0GJP2</accession>
<protein>
    <submittedName>
        <fullName evidence="3">Uncharacterized protein</fullName>
    </submittedName>
</protein>
<dbReference type="EMBL" id="CP048222">
    <property type="protein sequence ID" value="QHT68256.1"/>
    <property type="molecule type" value="Genomic_DNA"/>
</dbReference>
<dbReference type="PROSITE" id="PS50005">
    <property type="entry name" value="TPR"/>
    <property type="match status" value="1"/>
</dbReference>
<evidence type="ECO:0000313" key="4">
    <source>
        <dbReference type="Proteomes" id="UP000480178"/>
    </source>
</evidence>
<keyword evidence="1" id="KW-0802">TPR repeat</keyword>
<gene>
    <name evidence="3" type="ORF">GXP67_17220</name>
</gene>
<name>A0A6C0GJP2_9BACT</name>
<feature type="repeat" description="TPR" evidence="1">
    <location>
        <begin position="208"/>
        <end position="241"/>
    </location>
</feature>